<dbReference type="InterPro" id="IPR000719">
    <property type="entry name" value="Prot_kinase_dom"/>
</dbReference>
<sequence>MHDKGLAHRDVACKNLLLDQDRNVKVADMDFICKARTSVKDQLILSYTFCG</sequence>
<dbReference type="GO" id="GO:0004672">
    <property type="term" value="F:protein kinase activity"/>
    <property type="evidence" value="ECO:0007669"/>
    <property type="project" value="InterPro"/>
</dbReference>
<dbReference type="GO" id="GO:0005524">
    <property type="term" value="F:ATP binding"/>
    <property type="evidence" value="ECO:0007669"/>
    <property type="project" value="InterPro"/>
</dbReference>
<comment type="caution">
    <text evidence="2">The sequence shown here is derived from an EMBL/GenBank/DDBJ whole genome shotgun (WGS) entry which is preliminary data.</text>
</comment>
<dbReference type="SUPFAM" id="SSF56112">
    <property type="entry name" value="Protein kinase-like (PK-like)"/>
    <property type="match status" value="1"/>
</dbReference>
<dbReference type="InterPro" id="IPR001245">
    <property type="entry name" value="Ser-Thr/Tyr_kinase_cat_dom"/>
</dbReference>
<evidence type="ECO:0000313" key="2">
    <source>
        <dbReference type="EMBL" id="CAL1268858.1"/>
    </source>
</evidence>
<reference evidence="2 3" key="1">
    <citation type="submission" date="2024-04" db="EMBL/GenBank/DDBJ databases">
        <authorList>
            <person name="Rising A."/>
            <person name="Reimegard J."/>
            <person name="Sonavane S."/>
            <person name="Akerstrom W."/>
            <person name="Nylinder S."/>
            <person name="Hedman E."/>
            <person name="Kallberg Y."/>
        </authorList>
    </citation>
    <scope>NUCLEOTIDE SEQUENCE [LARGE SCALE GENOMIC DNA]</scope>
</reference>
<evidence type="ECO:0000259" key="1">
    <source>
        <dbReference type="PROSITE" id="PS50011"/>
    </source>
</evidence>
<name>A0AAV1ZBP2_9ARAC</name>
<dbReference type="AlphaFoldDB" id="A0AAV1ZBP2"/>
<gene>
    <name evidence="2" type="ORF">LARSCL_LOCUS4419</name>
</gene>
<dbReference type="Gene3D" id="1.10.510.10">
    <property type="entry name" value="Transferase(Phosphotransferase) domain 1"/>
    <property type="match status" value="1"/>
</dbReference>
<dbReference type="PROSITE" id="PS50011">
    <property type="entry name" value="PROTEIN_KINASE_DOM"/>
    <property type="match status" value="1"/>
</dbReference>
<feature type="non-terminal residue" evidence="2">
    <location>
        <position position="51"/>
    </location>
</feature>
<protein>
    <recommendedName>
        <fullName evidence="1">Protein kinase domain-containing protein</fullName>
    </recommendedName>
</protein>
<keyword evidence="3" id="KW-1185">Reference proteome</keyword>
<proteinExistence type="predicted"/>
<feature type="domain" description="Protein kinase" evidence="1">
    <location>
        <begin position="1"/>
        <end position="51"/>
    </location>
</feature>
<evidence type="ECO:0000313" key="3">
    <source>
        <dbReference type="Proteomes" id="UP001497382"/>
    </source>
</evidence>
<accession>A0AAV1ZBP2</accession>
<dbReference type="Proteomes" id="UP001497382">
    <property type="component" value="Unassembled WGS sequence"/>
</dbReference>
<dbReference type="Pfam" id="PF07714">
    <property type="entry name" value="PK_Tyr_Ser-Thr"/>
    <property type="match status" value="1"/>
</dbReference>
<organism evidence="2 3">
    <name type="scientific">Larinioides sclopetarius</name>
    <dbReference type="NCBI Taxonomy" id="280406"/>
    <lineage>
        <taxon>Eukaryota</taxon>
        <taxon>Metazoa</taxon>
        <taxon>Ecdysozoa</taxon>
        <taxon>Arthropoda</taxon>
        <taxon>Chelicerata</taxon>
        <taxon>Arachnida</taxon>
        <taxon>Araneae</taxon>
        <taxon>Araneomorphae</taxon>
        <taxon>Entelegynae</taxon>
        <taxon>Araneoidea</taxon>
        <taxon>Araneidae</taxon>
        <taxon>Larinioides</taxon>
    </lineage>
</organism>
<dbReference type="EMBL" id="CAXIEN010000036">
    <property type="protein sequence ID" value="CAL1268858.1"/>
    <property type="molecule type" value="Genomic_DNA"/>
</dbReference>
<dbReference type="InterPro" id="IPR011009">
    <property type="entry name" value="Kinase-like_dom_sf"/>
</dbReference>